<dbReference type="PANTHER" id="PTHR33361:SF2">
    <property type="entry name" value="DUF885 DOMAIN-CONTAINING PROTEIN"/>
    <property type="match status" value="1"/>
</dbReference>
<proteinExistence type="predicted"/>
<name>A0ABU3A4Y2_9GAMM</name>
<organism evidence="2 3">
    <name type="scientific">Thalassotalea castellviae</name>
    <dbReference type="NCBI Taxonomy" id="3075612"/>
    <lineage>
        <taxon>Bacteria</taxon>
        <taxon>Pseudomonadati</taxon>
        <taxon>Pseudomonadota</taxon>
        <taxon>Gammaproteobacteria</taxon>
        <taxon>Alteromonadales</taxon>
        <taxon>Colwelliaceae</taxon>
        <taxon>Thalassotalea</taxon>
    </lineage>
</organism>
<dbReference type="PROSITE" id="PS51257">
    <property type="entry name" value="PROKAR_LIPOPROTEIN"/>
    <property type="match status" value="1"/>
</dbReference>
<keyword evidence="3" id="KW-1185">Reference proteome</keyword>
<gene>
    <name evidence="2" type="ORF">RM573_11240</name>
</gene>
<dbReference type="InterPro" id="IPR010281">
    <property type="entry name" value="DUF885"/>
</dbReference>
<sequence length="581" mass="67236">MSNTFKSTWYSVLLALAISCSAQAGDNNTSQQFKQLIDEHWQTANKEQIFFRKDPDAFRMNGKLPDMSKAGRDRREKYNNELLQRLAKINVNDLSSEDQITYRLFKYERQTEANSYQQLDHLYPLNYYSGFDSYFAGAPANMSFLTKQDYQNYLISLADFPRYNQEHIDSLKEAISVGHVHYCETFSKYHKGISQHIVDDVQQSVFYAPFANIPANFSAQDKQHFRAAGSKLIKESIIPEYKKFYEFFTQEYMANCRSKVGISELAGGKDYYKYLIEFYTTTDMTADEIHQLGLNEVKRIREEMQTIIEQVGFQGDFKAFIEFLRTDEQFYTTTERDLLEKASYITRKMAAQLPKWFSKLPQQTFDIKSAPNGGAYYVASDGSGTTSGTYFLDTKDLKSQPLYTLEALTFHEAEPGHHFQSAIAQEVDMAEFRKTLYHAAYGEGWGLYSERLGKEIGFYQDPYSDFGRLTYEAWRACRLVVDTGMHAKGWSRQQAIDYLAENTALSIADVIGQIDRYISWPAQALSYKIGEIKIRQLRALAEQELGDKFNIRKFHDQMLKNGSLPLALLEELTKDWIEQQK</sequence>
<reference evidence="2 3" key="1">
    <citation type="submission" date="2023-09" db="EMBL/GenBank/DDBJ databases">
        <authorList>
            <person name="Rey-Velasco X."/>
        </authorList>
    </citation>
    <scope>NUCLEOTIDE SEQUENCE [LARGE SCALE GENOMIC DNA]</scope>
    <source>
        <strain evidence="2 3">W431</strain>
    </source>
</reference>
<evidence type="ECO:0000256" key="1">
    <source>
        <dbReference type="SAM" id="SignalP"/>
    </source>
</evidence>
<evidence type="ECO:0000313" key="3">
    <source>
        <dbReference type="Proteomes" id="UP001266357"/>
    </source>
</evidence>
<comment type="caution">
    <text evidence="2">The sequence shown here is derived from an EMBL/GenBank/DDBJ whole genome shotgun (WGS) entry which is preliminary data.</text>
</comment>
<dbReference type="RefSeq" id="WP_311581706.1">
    <property type="nucleotide sequence ID" value="NZ_JAVRIF010000005.1"/>
</dbReference>
<evidence type="ECO:0000313" key="2">
    <source>
        <dbReference type="EMBL" id="MDT0604168.1"/>
    </source>
</evidence>
<dbReference type="EMBL" id="JAVRIF010000005">
    <property type="protein sequence ID" value="MDT0604168.1"/>
    <property type="molecule type" value="Genomic_DNA"/>
</dbReference>
<accession>A0ABU3A4Y2</accession>
<dbReference type="Proteomes" id="UP001266357">
    <property type="component" value="Unassembled WGS sequence"/>
</dbReference>
<protein>
    <submittedName>
        <fullName evidence="2">DUF885 domain-containing protein</fullName>
    </submittedName>
</protein>
<dbReference type="PANTHER" id="PTHR33361">
    <property type="entry name" value="GLR0591 PROTEIN"/>
    <property type="match status" value="1"/>
</dbReference>
<feature type="signal peptide" evidence="1">
    <location>
        <begin position="1"/>
        <end position="24"/>
    </location>
</feature>
<dbReference type="Pfam" id="PF05960">
    <property type="entry name" value="DUF885"/>
    <property type="match status" value="1"/>
</dbReference>
<feature type="chain" id="PRO_5045174799" evidence="1">
    <location>
        <begin position="25"/>
        <end position="581"/>
    </location>
</feature>
<keyword evidence="1" id="KW-0732">Signal</keyword>